<feature type="active site" description="Proton acceptor" evidence="10 12">
    <location>
        <position position="43"/>
    </location>
</feature>
<comment type="cofactor">
    <cofactor evidence="2">
        <name>Mn(2+)</name>
        <dbReference type="ChEBI" id="CHEBI:29035"/>
    </cofactor>
</comment>
<dbReference type="FunFam" id="3.20.20.70:FF:000004">
    <property type="entry name" value="Ribulose-phosphate 3-epimerase"/>
    <property type="match status" value="1"/>
</dbReference>
<dbReference type="AlphaFoldDB" id="Q9ABW9"/>
<dbReference type="BioCyc" id="CAULO:CC0101-MONOMER"/>
<dbReference type="PANTHER" id="PTHR11749">
    <property type="entry name" value="RIBULOSE-5-PHOSPHATE-3-EPIMERASE"/>
    <property type="match status" value="1"/>
</dbReference>
<dbReference type="HOGENOM" id="CLU_054856_2_1_5"/>
<comment type="cofactor">
    <cofactor evidence="4">
        <name>Zn(2+)</name>
        <dbReference type="ChEBI" id="CHEBI:29105"/>
    </cofactor>
</comment>
<feature type="binding site" evidence="10 14">
    <location>
        <begin position="150"/>
        <end position="153"/>
    </location>
    <ligand>
        <name>substrate</name>
    </ligand>
</feature>
<dbReference type="EMBL" id="AE005673">
    <property type="protein sequence ID" value="AAK22088.1"/>
    <property type="molecule type" value="Genomic_DNA"/>
</dbReference>
<name>Q9ABW9_CAUVC</name>
<keyword evidence="13" id="KW-0862">Zinc</keyword>
<accession>Q9ABW9</accession>
<dbReference type="EnsemblBacteria" id="AAK22088">
    <property type="protein sequence ID" value="AAK22088"/>
    <property type="gene ID" value="CC_0101"/>
</dbReference>
<comment type="similarity">
    <text evidence="6 10 11">Belongs to the ribulose-phosphate 3-epimerase family.</text>
</comment>
<dbReference type="NCBIfam" id="NF004076">
    <property type="entry name" value="PRK05581.1-4"/>
    <property type="match status" value="1"/>
</dbReference>
<dbReference type="SMR" id="Q9ABW9"/>
<evidence type="ECO:0000256" key="3">
    <source>
        <dbReference type="ARBA" id="ARBA00001941"/>
    </source>
</evidence>
<dbReference type="CDD" id="cd00429">
    <property type="entry name" value="RPE"/>
    <property type="match status" value="1"/>
</dbReference>
<evidence type="ECO:0000256" key="6">
    <source>
        <dbReference type="ARBA" id="ARBA00009541"/>
    </source>
</evidence>
<sequence length="226" mass="23729">MARYPRAMTAPIIAPSILASDFAKLGEEVAAIEAAGADWVHVDVMDGHFVPNITLGPDIVKAIRPHAKIPFDVHLMISPADPYLEAFRAAGADLISIHPEAGPHLHRSLKRIRELGAKAGVVFNPSTGIDHVEWILEDVDLLLVMSVNPGFGGQSFIPGQLRKVEALRKMVDKAGLDIIIEVDGGVTPVTAPQCVAAGATALVAGSAVFKGGPAAYADNIRALKGG</sequence>
<dbReference type="PROSITE" id="PS01086">
    <property type="entry name" value="RIBUL_P_3_EPIMER_2"/>
    <property type="match status" value="1"/>
</dbReference>
<dbReference type="EC" id="5.1.3.1" evidence="7 10"/>
<dbReference type="InterPro" id="IPR011060">
    <property type="entry name" value="RibuloseP-bd_barrel"/>
</dbReference>
<evidence type="ECO:0000256" key="11">
    <source>
        <dbReference type="PIRNR" id="PIRNR001461"/>
    </source>
</evidence>
<dbReference type="Pfam" id="PF00834">
    <property type="entry name" value="Ribul_P_3_epim"/>
    <property type="match status" value="1"/>
</dbReference>
<dbReference type="PROSITE" id="PS01085">
    <property type="entry name" value="RIBUL_P_3_EPIMER_1"/>
    <property type="match status" value="1"/>
</dbReference>
<feature type="binding site" evidence="10 14">
    <location>
        <position position="16"/>
    </location>
    <ligand>
        <name>substrate</name>
    </ligand>
</feature>
<feature type="binding site" evidence="10 14">
    <location>
        <position position="74"/>
    </location>
    <ligand>
        <name>substrate</name>
    </ligand>
</feature>
<comment type="cofactor">
    <cofactor evidence="5">
        <name>Fe(2+)</name>
        <dbReference type="ChEBI" id="CHEBI:29033"/>
    </cofactor>
</comment>
<evidence type="ECO:0000256" key="13">
    <source>
        <dbReference type="PIRSR" id="PIRSR001461-2"/>
    </source>
</evidence>
<gene>
    <name evidence="10" type="primary">rpe</name>
    <name evidence="15" type="ordered locus">CC_0101</name>
</gene>
<dbReference type="InterPro" id="IPR013785">
    <property type="entry name" value="Aldolase_TIM"/>
</dbReference>
<comment type="function">
    <text evidence="10">Catalyzes the reversible epimerization of D-ribulose 5-phosphate to D-xylulose 5-phosphate.</text>
</comment>
<comment type="cofactor">
    <cofactor evidence="10 13">
        <name>a divalent metal cation</name>
        <dbReference type="ChEBI" id="CHEBI:60240"/>
    </cofactor>
    <text evidence="10 13">Binds 1 divalent metal cation per subunit.</text>
</comment>
<evidence type="ECO:0000313" key="16">
    <source>
        <dbReference type="Proteomes" id="UP000001816"/>
    </source>
</evidence>
<dbReference type="PIRSF" id="PIRSF001461">
    <property type="entry name" value="RPE"/>
    <property type="match status" value="1"/>
</dbReference>
<evidence type="ECO:0000313" key="15">
    <source>
        <dbReference type="EMBL" id="AAK22088.1"/>
    </source>
</evidence>
<keyword evidence="8 10" id="KW-0479">Metal-binding</keyword>
<dbReference type="GO" id="GO:0046872">
    <property type="term" value="F:metal ion binding"/>
    <property type="evidence" value="ECO:0007669"/>
    <property type="project" value="UniProtKB-UniRule"/>
</dbReference>
<dbReference type="NCBIfam" id="TIGR01163">
    <property type="entry name" value="rpe"/>
    <property type="match status" value="1"/>
</dbReference>
<dbReference type="Proteomes" id="UP000001816">
    <property type="component" value="Chromosome"/>
</dbReference>
<keyword evidence="9 10" id="KW-0413">Isomerase</keyword>
<dbReference type="eggNOG" id="COG0036">
    <property type="taxonomic scope" value="Bacteria"/>
</dbReference>
<dbReference type="STRING" id="190650.CC_0101"/>
<organism evidence="15 16">
    <name type="scientific">Caulobacter vibrioides (strain ATCC 19089 / CIP 103742 / CB 15)</name>
    <name type="common">Caulobacter crescentus</name>
    <dbReference type="NCBI Taxonomy" id="190650"/>
    <lineage>
        <taxon>Bacteria</taxon>
        <taxon>Pseudomonadati</taxon>
        <taxon>Pseudomonadota</taxon>
        <taxon>Alphaproteobacteria</taxon>
        <taxon>Caulobacterales</taxon>
        <taxon>Caulobacteraceae</taxon>
        <taxon>Caulobacter</taxon>
    </lineage>
</organism>
<dbReference type="GO" id="GO:0019323">
    <property type="term" value="P:pentose catabolic process"/>
    <property type="evidence" value="ECO:0007669"/>
    <property type="project" value="UniProtKB-UniRule"/>
</dbReference>
<feature type="binding site" evidence="10 13">
    <location>
        <position position="183"/>
    </location>
    <ligand>
        <name>a divalent metal cation</name>
        <dbReference type="ChEBI" id="CHEBI:60240"/>
    </ligand>
</feature>
<comment type="pathway">
    <text evidence="10">Carbohydrate degradation.</text>
</comment>
<dbReference type="GO" id="GO:0005737">
    <property type="term" value="C:cytoplasm"/>
    <property type="evidence" value="ECO:0007669"/>
    <property type="project" value="UniProtKB-ARBA"/>
</dbReference>
<dbReference type="SUPFAM" id="SSF51366">
    <property type="entry name" value="Ribulose-phoshate binding barrel"/>
    <property type="match status" value="1"/>
</dbReference>
<dbReference type="HAMAP" id="MF_02227">
    <property type="entry name" value="RPE"/>
    <property type="match status" value="1"/>
</dbReference>
<dbReference type="Gene3D" id="3.20.20.70">
    <property type="entry name" value="Aldolase class I"/>
    <property type="match status" value="1"/>
</dbReference>
<evidence type="ECO:0000256" key="8">
    <source>
        <dbReference type="ARBA" id="ARBA00022723"/>
    </source>
</evidence>
<feature type="binding site" evidence="10 13">
    <location>
        <position position="74"/>
    </location>
    <ligand>
        <name>a divalent metal cation</name>
        <dbReference type="ChEBI" id="CHEBI:60240"/>
    </ligand>
</feature>
<dbReference type="GO" id="GO:0004750">
    <property type="term" value="F:D-ribulose-phosphate 3-epimerase activity"/>
    <property type="evidence" value="ECO:0007669"/>
    <property type="project" value="UniProtKB-UniRule"/>
</dbReference>
<feature type="binding site" evidence="10 13">
    <location>
        <position position="41"/>
    </location>
    <ligand>
        <name>a divalent metal cation</name>
        <dbReference type="ChEBI" id="CHEBI:60240"/>
    </ligand>
</feature>
<dbReference type="InterPro" id="IPR000056">
    <property type="entry name" value="Ribul_P_3_epim-like"/>
</dbReference>
<evidence type="ECO:0000256" key="4">
    <source>
        <dbReference type="ARBA" id="ARBA00001947"/>
    </source>
</evidence>
<evidence type="ECO:0000256" key="2">
    <source>
        <dbReference type="ARBA" id="ARBA00001936"/>
    </source>
</evidence>
<dbReference type="PATRIC" id="fig|190650.5.peg.98"/>
<evidence type="ECO:0000256" key="14">
    <source>
        <dbReference type="PIRSR" id="PIRSR001461-3"/>
    </source>
</evidence>
<keyword evidence="16" id="KW-1185">Reference proteome</keyword>
<protein>
    <recommendedName>
        <fullName evidence="7 10">Ribulose-phosphate 3-epimerase</fullName>
        <ecNumber evidence="7 10">5.1.3.1</ecNumber>
    </recommendedName>
</protein>
<keyword evidence="10 11" id="KW-0119">Carbohydrate metabolism</keyword>
<evidence type="ECO:0000256" key="12">
    <source>
        <dbReference type="PIRSR" id="PIRSR001461-1"/>
    </source>
</evidence>
<reference evidence="15 16" key="1">
    <citation type="journal article" date="2001" name="Proc. Natl. Acad. Sci. U.S.A.">
        <title>Complete genome sequence of Caulobacter crescentus.</title>
        <authorList>
            <person name="Nierman W.C."/>
            <person name="Feldblyum T.V."/>
            <person name="Laub M.T."/>
            <person name="Paulsen I.T."/>
            <person name="Nelson K.E."/>
            <person name="Eisen J.A."/>
            <person name="Heidelberg J.F."/>
            <person name="Alley M.R."/>
            <person name="Ohta N."/>
            <person name="Maddock J.R."/>
            <person name="Potocka I."/>
            <person name="Nelson W.C."/>
            <person name="Newton A."/>
            <person name="Stephens C."/>
            <person name="Phadke N.D."/>
            <person name="Ely B."/>
            <person name="DeBoy R.T."/>
            <person name="Dodson R.J."/>
            <person name="Durkin A.S."/>
            <person name="Gwinn M.L."/>
            <person name="Haft D.H."/>
            <person name="Kolonay J.F."/>
            <person name="Smit J."/>
            <person name="Craven M.B."/>
            <person name="Khouri H."/>
            <person name="Shetty J."/>
            <person name="Berry K."/>
            <person name="Utterback T."/>
            <person name="Tran K."/>
            <person name="Wolf A."/>
            <person name="Vamathevan J."/>
            <person name="Ermolaeva M."/>
            <person name="White O."/>
            <person name="Salzberg S.L."/>
            <person name="Venter J.C."/>
            <person name="Shapiro L."/>
            <person name="Fraser C.M."/>
        </authorList>
    </citation>
    <scope>NUCLEOTIDE SEQUENCE [LARGE SCALE GENOMIC DNA]</scope>
    <source>
        <strain evidence="16">ATCC 19089 / CB15</strain>
    </source>
</reference>
<evidence type="ECO:0000256" key="1">
    <source>
        <dbReference type="ARBA" id="ARBA00001782"/>
    </source>
</evidence>
<dbReference type="KEGG" id="ccr:CC_0101"/>
<feature type="binding site" evidence="10">
    <location>
        <begin position="183"/>
        <end position="185"/>
    </location>
    <ligand>
        <name>substrate</name>
    </ligand>
</feature>
<evidence type="ECO:0000256" key="9">
    <source>
        <dbReference type="ARBA" id="ARBA00023235"/>
    </source>
</evidence>
<dbReference type="InterPro" id="IPR026019">
    <property type="entry name" value="Ribul_P_3_epim"/>
</dbReference>
<keyword evidence="13" id="KW-0464">Manganese</keyword>
<feature type="binding site" evidence="10 14">
    <location>
        <begin position="205"/>
        <end position="206"/>
    </location>
    <ligand>
        <name>substrate</name>
    </ligand>
</feature>
<evidence type="ECO:0000256" key="10">
    <source>
        <dbReference type="HAMAP-Rule" id="MF_02227"/>
    </source>
</evidence>
<evidence type="ECO:0000256" key="5">
    <source>
        <dbReference type="ARBA" id="ARBA00001954"/>
    </source>
</evidence>
<evidence type="ECO:0000256" key="7">
    <source>
        <dbReference type="ARBA" id="ARBA00013188"/>
    </source>
</evidence>
<keyword evidence="13" id="KW-0170">Cobalt</keyword>
<comment type="catalytic activity">
    <reaction evidence="1 10 11">
        <text>D-ribulose 5-phosphate = D-xylulose 5-phosphate</text>
        <dbReference type="Rhea" id="RHEA:13677"/>
        <dbReference type="ChEBI" id="CHEBI:57737"/>
        <dbReference type="ChEBI" id="CHEBI:58121"/>
        <dbReference type="EC" id="5.1.3.1"/>
    </reaction>
</comment>
<proteinExistence type="inferred from homology"/>
<feature type="active site" description="Proton donor" evidence="10 12">
    <location>
        <position position="183"/>
    </location>
</feature>
<dbReference type="GO" id="GO:0006098">
    <property type="term" value="P:pentose-phosphate shunt"/>
    <property type="evidence" value="ECO:0007669"/>
    <property type="project" value="UniProtKB-UniRule"/>
</dbReference>
<dbReference type="PIR" id="D87261">
    <property type="entry name" value="D87261"/>
</dbReference>
<feature type="binding site" evidence="14">
    <location>
        <position position="185"/>
    </location>
    <ligand>
        <name>substrate</name>
    </ligand>
</feature>
<feature type="binding site" evidence="10 13">
    <location>
        <position position="43"/>
    </location>
    <ligand>
        <name>a divalent metal cation</name>
        <dbReference type="ChEBI" id="CHEBI:60240"/>
    </ligand>
</feature>
<comment type="cofactor">
    <cofactor evidence="3">
        <name>Co(2+)</name>
        <dbReference type="ChEBI" id="CHEBI:48828"/>
    </cofactor>
</comment>